<feature type="chain" id="PRO_5046585498" description="CopL family metal-binding regulatory protein" evidence="1">
    <location>
        <begin position="32"/>
        <end position="123"/>
    </location>
</feature>
<evidence type="ECO:0000313" key="3">
    <source>
        <dbReference type="Proteomes" id="UP001205601"/>
    </source>
</evidence>
<dbReference type="EMBL" id="JAOCQF010000001">
    <property type="protein sequence ID" value="MCT8329549.1"/>
    <property type="molecule type" value="Genomic_DNA"/>
</dbReference>
<evidence type="ECO:0000313" key="2">
    <source>
        <dbReference type="EMBL" id="MCT8329549.1"/>
    </source>
</evidence>
<protein>
    <recommendedName>
        <fullName evidence="4">CopL family metal-binding regulatory protein</fullName>
    </recommendedName>
</protein>
<keyword evidence="1" id="KW-0732">Signal</keyword>
<evidence type="ECO:0000256" key="1">
    <source>
        <dbReference type="SAM" id="SignalP"/>
    </source>
</evidence>
<gene>
    <name evidence="2" type="ORF">N5I32_08505</name>
</gene>
<dbReference type="RefSeq" id="WP_261494968.1">
    <property type="nucleotide sequence ID" value="NZ_JAOCQF010000001.1"/>
</dbReference>
<proteinExistence type="predicted"/>
<reference evidence="3" key="1">
    <citation type="submission" date="2023-07" db="EMBL/GenBank/DDBJ databases">
        <title>Defluviimonas sediminis sp. nov., isolated from mangrove sediment.</title>
        <authorList>
            <person name="Liu L."/>
            <person name="Li J."/>
            <person name="Huang Y."/>
            <person name="Pan J."/>
            <person name="Li M."/>
        </authorList>
    </citation>
    <scope>NUCLEOTIDE SEQUENCE [LARGE SCALE GENOMIC DNA]</scope>
    <source>
        <strain evidence="3">FT324</strain>
    </source>
</reference>
<sequence length="123" mass="12441">MSIFAAMVRRLVTLIAVIAIAIVSVATVAHAARVPADPGMAQGHVTAAAAADAHDCCPDTPTRQPPHDALCALSCAGLVGNLPVEPDQPARAPALVQPPLLPAALARGLSPGSDERPPRAPLL</sequence>
<dbReference type="Proteomes" id="UP001205601">
    <property type="component" value="Unassembled WGS sequence"/>
</dbReference>
<keyword evidence="3" id="KW-1185">Reference proteome</keyword>
<evidence type="ECO:0008006" key="4">
    <source>
        <dbReference type="Google" id="ProtNLM"/>
    </source>
</evidence>
<feature type="signal peptide" evidence="1">
    <location>
        <begin position="1"/>
        <end position="31"/>
    </location>
</feature>
<organism evidence="2 3">
    <name type="scientific">Albidovulum sediminis</name>
    <dbReference type="NCBI Taxonomy" id="3066345"/>
    <lineage>
        <taxon>Bacteria</taxon>
        <taxon>Pseudomonadati</taxon>
        <taxon>Pseudomonadota</taxon>
        <taxon>Alphaproteobacteria</taxon>
        <taxon>Rhodobacterales</taxon>
        <taxon>Paracoccaceae</taxon>
        <taxon>Albidovulum</taxon>
    </lineage>
</organism>
<accession>A0ABT2NNM0</accession>
<comment type="caution">
    <text evidence="2">The sequence shown here is derived from an EMBL/GenBank/DDBJ whole genome shotgun (WGS) entry which is preliminary data.</text>
</comment>
<name>A0ABT2NNM0_9RHOB</name>